<organism evidence="4 5">
    <name type="scientific">Opisthorchis viverrini</name>
    <name type="common">Southeast Asian liver fluke</name>
    <dbReference type="NCBI Taxonomy" id="6198"/>
    <lineage>
        <taxon>Eukaryota</taxon>
        <taxon>Metazoa</taxon>
        <taxon>Spiralia</taxon>
        <taxon>Lophotrochozoa</taxon>
        <taxon>Platyhelminthes</taxon>
        <taxon>Trematoda</taxon>
        <taxon>Digenea</taxon>
        <taxon>Opisthorchiida</taxon>
        <taxon>Opisthorchiata</taxon>
        <taxon>Opisthorchiidae</taxon>
        <taxon>Opisthorchis</taxon>
    </lineage>
</organism>
<evidence type="ECO:0000256" key="3">
    <source>
        <dbReference type="ARBA" id="ARBA00023274"/>
    </source>
</evidence>
<dbReference type="SUPFAM" id="SSF53137">
    <property type="entry name" value="Translational machinery components"/>
    <property type="match status" value="1"/>
</dbReference>
<dbReference type="GO" id="GO:0006412">
    <property type="term" value="P:translation"/>
    <property type="evidence" value="ECO:0007669"/>
    <property type="project" value="InterPro"/>
</dbReference>
<keyword evidence="3" id="KW-0687">Ribonucleoprotein</keyword>
<evidence type="ECO:0000313" key="4">
    <source>
        <dbReference type="EMBL" id="OON21136.1"/>
    </source>
</evidence>
<dbReference type="EMBL" id="KV892264">
    <property type="protein sequence ID" value="OON21136.1"/>
    <property type="molecule type" value="Genomic_DNA"/>
</dbReference>
<evidence type="ECO:0000256" key="1">
    <source>
        <dbReference type="ARBA" id="ARBA00006194"/>
    </source>
</evidence>
<dbReference type="GO" id="GO:0003735">
    <property type="term" value="F:structural constituent of ribosome"/>
    <property type="evidence" value="ECO:0007669"/>
    <property type="project" value="InterPro"/>
</dbReference>
<gene>
    <name evidence="4" type="ORF">X801_02970</name>
</gene>
<accession>A0A1S8X379</accession>
<dbReference type="PANTHER" id="PTHR11759">
    <property type="entry name" value="40S RIBOSOMAL PROTEIN S14/30S RIBOSOMAL PROTEIN S11"/>
    <property type="match status" value="1"/>
</dbReference>
<reference evidence="4 5" key="1">
    <citation type="submission" date="2015-03" db="EMBL/GenBank/DDBJ databases">
        <title>Draft genome of the nematode, Opisthorchis viverrini.</title>
        <authorList>
            <person name="Mitreva M."/>
        </authorList>
    </citation>
    <scope>NUCLEOTIDE SEQUENCE [LARGE SCALE GENOMIC DNA]</scope>
    <source>
        <strain evidence="4">Khon Kaen</strain>
    </source>
</reference>
<keyword evidence="2 4" id="KW-0689">Ribosomal protein</keyword>
<name>A0A1S8X379_OPIVI</name>
<dbReference type="HAMAP" id="MF_01310">
    <property type="entry name" value="Ribosomal_uS11"/>
    <property type="match status" value="1"/>
</dbReference>
<protein>
    <submittedName>
        <fullName evidence="4">Ribosomal protein S11</fullName>
    </submittedName>
</protein>
<dbReference type="Proteomes" id="UP000243686">
    <property type="component" value="Unassembled WGS sequence"/>
</dbReference>
<keyword evidence="5" id="KW-1185">Reference proteome</keyword>
<sequence length="211" mass="23057">MANCRLTVHIPMWSARFLSGKLQCVLDSRGLVTNYFRYLNYLPSRQISSNTQPTAAVSTSHDPLPEAARKVDAPKILGHHIVTEECLTSIVGDRAFYELPVLHISAGKNNTFATLTDCNGRILERSSCSAEGFQNARKKTTVAAQTLGISMGFKAQKIGITTVRVKMRGLGSGRLPTLSGAALAGLQVVSLTDDTSMHYGHGKRPRKMRRK</sequence>
<dbReference type="InterPro" id="IPR036967">
    <property type="entry name" value="Ribosomal_uS11_sf"/>
</dbReference>
<dbReference type="InterPro" id="IPR001971">
    <property type="entry name" value="Ribosomal_uS11"/>
</dbReference>
<proteinExistence type="inferred from homology"/>
<evidence type="ECO:0000313" key="5">
    <source>
        <dbReference type="Proteomes" id="UP000243686"/>
    </source>
</evidence>
<dbReference type="AlphaFoldDB" id="A0A1S8X379"/>
<dbReference type="Pfam" id="PF00411">
    <property type="entry name" value="Ribosomal_S11"/>
    <property type="match status" value="1"/>
</dbReference>
<evidence type="ECO:0000256" key="2">
    <source>
        <dbReference type="ARBA" id="ARBA00022980"/>
    </source>
</evidence>
<dbReference type="GO" id="GO:0005840">
    <property type="term" value="C:ribosome"/>
    <property type="evidence" value="ECO:0007669"/>
    <property type="project" value="UniProtKB-KW"/>
</dbReference>
<dbReference type="Gene3D" id="3.30.420.80">
    <property type="entry name" value="Ribosomal protein S11"/>
    <property type="match status" value="1"/>
</dbReference>
<comment type="similarity">
    <text evidence="1">Belongs to the universal ribosomal protein uS11 family.</text>
</comment>
<dbReference type="GO" id="GO:1990904">
    <property type="term" value="C:ribonucleoprotein complex"/>
    <property type="evidence" value="ECO:0007669"/>
    <property type="project" value="UniProtKB-KW"/>
</dbReference>